<reference evidence="1 2" key="1">
    <citation type="submission" date="2023-10" db="EMBL/GenBank/DDBJ databases">
        <authorList>
            <person name="Botero Cardona J."/>
        </authorList>
    </citation>
    <scope>NUCLEOTIDE SEQUENCE [LARGE SCALE GENOMIC DNA]</scope>
    <source>
        <strain evidence="1 2">R-54839</strain>
    </source>
</reference>
<name>A0ABN9YXX1_9LACO</name>
<protein>
    <submittedName>
        <fullName evidence="1">Uncharacterized protein</fullName>
    </submittedName>
</protein>
<gene>
    <name evidence="1" type="ORF">R54839_PPFHFPJH_01453</name>
</gene>
<dbReference type="EMBL" id="CAUZLR010000010">
    <property type="protein sequence ID" value="CAK1252482.1"/>
    <property type="molecule type" value="Genomic_DNA"/>
</dbReference>
<evidence type="ECO:0000313" key="1">
    <source>
        <dbReference type="EMBL" id="CAK1252482.1"/>
    </source>
</evidence>
<dbReference type="Proteomes" id="UP001314261">
    <property type="component" value="Unassembled WGS sequence"/>
</dbReference>
<sequence>MPPLFDNHDYIYYIDVRVSIINDNQYGELYQFDFEDNHHCVRFSPNRLKGLANINKIKLAEKNNNKIKIMLCGHFFNSSGNIAFAPRTPYASDFITIPDE</sequence>
<proteinExistence type="predicted"/>
<accession>A0ABN9YXX1</accession>
<organism evidence="1 2">
    <name type="scientific">Fructobacillus fructosus</name>
    <dbReference type="NCBI Taxonomy" id="1631"/>
    <lineage>
        <taxon>Bacteria</taxon>
        <taxon>Bacillati</taxon>
        <taxon>Bacillota</taxon>
        <taxon>Bacilli</taxon>
        <taxon>Lactobacillales</taxon>
        <taxon>Lactobacillaceae</taxon>
        <taxon>Fructobacillus</taxon>
    </lineage>
</organism>
<evidence type="ECO:0000313" key="2">
    <source>
        <dbReference type="Proteomes" id="UP001314261"/>
    </source>
</evidence>
<keyword evidence="2" id="KW-1185">Reference proteome</keyword>
<comment type="caution">
    <text evidence="1">The sequence shown here is derived from an EMBL/GenBank/DDBJ whole genome shotgun (WGS) entry which is preliminary data.</text>
</comment>